<keyword evidence="3" id="KW-1185">Reference proteome</keyword>
<dbReference type="Proteomes" id="UP000327118">
    <property type="component" value="Unassembled WGS sequence"/>
</dbReference>
<keyword evidence="1" id="KW-0812">Transmembrane</keyword>
<feature type="transmembrane region" description="Helical" evidence="1">
    <location>
        <begin position="40"/>
        <end position="63"/>
    </location>
</feature>
<evidence type="ECO:0000256" key="1">
    <source>
        <dbReference type="SAM" id="Phobius"/>
    </source>
</evidence>
<keyword evidence="1" id="KW-1133">Transmembrane helix</keyword>
<evidence type="ECO:0000313" key="3">
    <source>
        <dbReference type="Proteomes" id="UP000327118"/>
    </source>
</evidence>
<reference evidence="3" key="1">
    <citation type="submission" date="2019-04" db="EMBL/GenBank/DDBJ databases">
        <title>Friends and foes A comparative genomics studyof 23 Aspergillus species from section Flavi.</title>
        <authorList>
            <consortium name="DOE Joint Genome Institute"/>
            <person name="Kjaerbolling I."/>
            <person name="Vesth T."/>
            <person name="Frisvad J.C."/>
            <person name="Nybo J.L."/>
            <person name="Theobald S."/>
            <person name="Kildgaard S."/>
            <person name="Isbrandt T."/>
            <person name="Kuo A."/>
            <person name="Sato A."/>
            <person name="Lyhne E.K."/>
            <person name="Kogle M.E."/>
            <person name="Wiebenga A."/>
            <person name="Kun R.S."/>
            <person name="Lubbers R.J."/>
            <person name="Makela M.R."/>
            <person name="Barry K."/>
            <person name="Chovatia M."/>
            <person name="Clum A."/>
            <person name="Daum C."/>
            <person name="Haridas S."/>
            <person name="He G."/>
            <person name="LaButti K."/>
            <person name="Lipzen A."/>
            <person name="Mondo S."/>
            <person name="Riley R."/>
            <person name="Salamov A."/>
            <person name="Simmons B.A."/>
            <person name="Magnuson J.K."/>
            <person name="Henrissat B."/>
            <person name="Mortensen U.H."/>
            <person name="Larsen T.O."/>
            <person name="Devries R.P."/>
            <person name="Grigoriev I.V."/>
            <person name="Machida M."/>
            <person name="Baker S.E."/>
            <person name="Andersen M.R."/>
        </authorList>
    </citation>
    <scope>NUCLEOTIDE SEQUENCE [LARGE SCALE GENOMIC DNA]</scope>
    <source>
        <strain evidence="3">CBS 553.77</strain>
    </source>
</reference>
<sequence length="77" mass="9086">MDLMQVAVRPVNTPYWAPWPSRSPVHATMRRQSESQEQDTLANVSRILWALALLWLIGWWYSWCDHVRCSVRSFALL</sequence>
<gene>
    <name evidence="2" type="ORF">BDV28DRAFT_135859</name>
</gene>
<keyword evidence="1" id="KW-0472">Membrane</keyword>
<dbReference type="AlphaFoldDB" id="A0A5N6Z7M2"/>
<name>A0A5N6Z7M2_9EURO</name>
<proteinExistence type="predicted"/>
<organism evidence="2 3">
    <name type="scientific">Aspergillus coremiiformis</name>
    <dbReference type="NCBI Taxonomy" id="138285"/>
    <lineage>
        <taxon>Eukaryota</taxon>
        <taxon>Fungi</taxon>
        <taxon>Dikarya</taxon>
        <taxon>Ascomycota</taxon>
        <taxon>Pezizomycotina</taxon>
        <taxon>Eurotiomycetes</taxon>
        <taxon>Eurotiomycetidae</taxon>
        <taxon>Eurotiales</taxon>
        <taxon>Aspergillaceae</taxon>
        <taxon>Aspergillus</taxon>
        <taxon>Aspergillus subgen. Circumdati</taxon>
    </lineage>
</organism>
<accession>A0A5N6Z7M2</accession>
<protein>
    <submittedName>
        <fullName evidence="2">Uncharacterized protein</fullName>
    </submittedName>
</protein>
<evidence type="ECO:0000313" key="2">
    <source>
        <dbReference type="EMBL" id="KAE8352060.1"/>
    </source>
</evidence>
<dbReference type="EMBL" id="ML739144">
    <property type="protein sequence ID" value="KAE8352060.1"/>
    <property type="molecule type" value="Genomic_DNA"/>
</dbReference>